<feature type="chain" id="PRO_5031410088" description="Thiamine pyrimidine synthase" evidence="1">
    <location>
        <begin position="28"/>
        <end position="492"/>
    </location>
</feature>
<feature type="signal peptide" evidence="1">
    <location>
        <begin position="1"/>
        <end position="27"/>
    </location>
</feature>
<name>A0A7S1FP23_9STRA</name>
<sequence>MNLIRIMNYQILKAISFWCFLFRDAGADFVAVSNIEPVLGRGYSTGSGVQYGTCIKPQSFTTPAIDYSYFFTEISNAQSVEEGLSGKISETLSLTYLIEQISEDRAGGNDLQHVVALLMFEHDGISFTEENLTLQPDAKALLESFNSAPSASYNEGLIAFFSMCGPGYIRSIKKVAELAILFAYPTKNGMSSADYNNAIITDTESAVSLVAGSPIDDGQPLMLTDMWDYGMWMGIRLRAIGLTPATWNSGFMLKMTQDGLVGTMRHAFESMRQPGAGVAVGIEVVPWTSEGLFNNEVNHFDMLLLDRYYLLANAEFLSTINDVMDKKLKLVSMAGSCLIEASRISGTKQAKLVRNWKNHHVPTDGSYGCRSSIGALDEVDLTYISAQRLLHLLSPTTYETTDPSMWITNYYSNCIKELATCDSSVYKNQKFIKNLWSDIGACDITSCLNVDSVWASSGCTISAANTGLALARRLVESYCPLTLTNLSCIDPN</sequence>
<proteinExistence type="predicted"/>
<dbReference type="AlphaFoldDB" id="A0A7S1FP23"/>
<dbReference type="EMBL" id="HBFR01007067">
    <property type="protein sequence ID" value="CAD8877925.1"/>
    <property type="molecule type" value="Transcribed_RNA"/>
</dbReference>
<protein>
    <recommendedName>
        <fullName evidence="3">Thiamine pyrimidine synthase</fullName>
    </recommendedName>
</protein>
<gene>
    <name evidence="2" type="ORF">CHYS00102_LOCUS5109</name>
</gene>
<evidence type="ECO:0008006" key="3">
    <source>
        <dbReference type="Google" id="ProtNLM"/>
    </source>
</evidence>
<accession>A0A7S1FP23</accession>
<reference evidence="2" key="1">
    <citation type="submission" date="2021-01" db="EMBL/GenBank/DDBJ databases">
        <authorList>
            <person name="Corre E."/>
            <person name="Pelletier E."/>
            <person name="Niang G."/>
            <person name="Scheremetjew M."/>
            <person name="Finn R."/>
            <person name="Kale V."/>
            <person name="Holt S."/>
            <person name="Cochrane G."/>
            <person name="Meng A."/>
            <person name="Brown T."/>
            <person name="Cohen L."/>
        </authorList>
    </citation>
    <scope>NUCLEOTIDE SEQUENCE</scope>
    <source>
        <strain evidence="2">308</strain>
    </source>
</reference>
<organism evidence="2">
    <name type="scientific">Corethron hystrix</name>
    <dbReference type="NCBI Taxonomy" id="216773"/>
    <lineage>
        <taxon>Eukaryota</taxon>
        <taxon>Sar</taxon>
        <taxon>Stramenopiles</taxon>
        <taxon>Ochrophyta</taxon>
        <taxon>Bacillariophyta</taxon>
        <taxon>Coscinodiscophyceae</taxon>
        <taxon>Corethrophycidae</taxon>
        <taxon>Corethrales</taxon>
        <taxon>Corethraceae</taxon>
        <taxon>Corethron</taxon>
    </lineage>
</organism>
<evidence type="ECO:0000256" key="1">
    <source>
        <dbReference type="SAM" id="SignalP"/>
    </source>
</evidence>
<keyword evidence="1" id="KW-0732">Signal</keyword>
<evidence type="ECO:0000313" key="2">
    <source>
        <dbReference type="EMBL" id="CAD8877925.1"/>
    </source>
</evidence>